<reference evidence="6 7" key="1">
    <citation type="submission" date="2024-05" db="EMBL/GenBank/DDBJ databases">
        <authorList>
            <person name="Duchaud E."/>
        </authorList>
    </citation>
    <scope>NUCLEOTIDE SEQUENCE [LARGE SCALE GENOMIC DNA]</scope>
    <source>
        <strain evidence="6">Ena-SAMPLE-TAB-13-05-2024-13:56:06:370-140305</strain>
    </source>
</reference>
<evidence type="ECO:0000256" key="1">
    <source>
        <dbReference type="ARBA" id="ARBA00010641"/>
    </source>
</evidence>
<dbReference type="Gene3D" id="1.10.10.10">
    <property type="entry name" value="Winged helix-like DNA-binding domain superfamily/Winged helix DNA-binding domain"/>
    <property type="match status" value="1"/>
</dbReference>
<dbReference type="Gene3D" id="1.10.1740.10">
    <property type="match status" value="1"/>
</dbReference>
<feature type="domain" description="RNA polymerase sigma factor 70 region 4 type 2" evidence="5">
    <location>
        <begin position="125"/>
        <end position="176"/>
    </location>
</feature>
<keyword evidence="2" id="KW-0805">Transcription regulation</keyword>
<dbReference type="InterPro" id="IPR039425">
    <property type="entry name" value="RNA_pol_sigma-70-like"/>
</dbReference>
<protein>
    <submittedName>
        <fullName evidence="6">RNA polymerase sigma factor, sigma-70 family</fullName>
    </submittedName>
</protein>
<name>A0ABP1FDA5_9FLAO</name>
<dbReference type="PANTHER" id="PTHR43133:SF46">
    <property type="entry name" value="RNA POLYMERASE SIGMA-70 FACTOR ECF SUBFAMILY"/>
    <property type="match status" value="1"/>
</dbReference>
<dbReference type="SUPFAM" id="SSF88659">
    <property type="entry name" value="Sigma3 and sigma4 domains of RNA polymerase sigma factors"/>
    <property type="match status" value="1"/>
</dbReference>
<accession>A0ABP1FDA5</accession>
<dbReference type="InterPro" id="IPR013325">
    <property type="entry name" value="RNA_pol_sigma_r2"/>
</dbReference>
<evidence type="ECO:0000256" key="4">
    <source>
        <dbReference type="ARBA" id="ARBA00023163"/>
    </source>
</evidence>
<dbReference type="Pfam" id="PF08281">
    <property type="entry name" value="Sigma70_r4_2"/>
    <property type="match status" value="1"/>
</dbReference>
<evidence type="ECO:0000313" key="6">
    <source>
        <dbReference type="EMBL" id="CAL2108360.1"/>
    </source>
</evidence>
<dbReference type="Proteomes" id="UP001497602">
    <property type="component" value="Unassembled WGS sequence"/>
</dbReference>
<keyword evidence="7" id="KW-1185">Reference proteome</keyword>
<dbReference type="NCBIfam" id="TIGR02937">
    <property type="entry name" value="sigma70-ECF"/>
    <property type="match status" value="1"/>
</dbReference>
<evidence type="ECO:0000313" key="7">
    <source>
        <dbReference type="Proteomes" id="UP001497602"/>
    </source>
</evidence>
<proteinExistence type="inferred from homology"/>
<dbReference type="EMBL" id="CAXJRC010000044">
    <property type="protein sequence ID" value="CAL2108360.1"/>
    <property type="molecule type" value="Genomic_DNA"/>
</dbReference>
<comment type="similarity">
    <text evidence="1">Belongs to the sigma-70 factor family. ECF subfamily.</text>
</comment>
<comment type="caution">
    <text evidence="6">The sequence shown here is derived from an EMBL/GenBank/DDBJ whole genome shotgun (WGS) entry which is preliminary data.</text>
</comment>
<dbReference type="InterPro" id="IPR014284">
    <property type="entry name" value="RNA_pol_sigma-70_dom"/>
</dbReference>
<sequence length="188" mass="22193">MGNLSDEILWKSLKEGDVKAFSVLFKKFYSPLFSYGLKISKDVEFTEDSLQDFFVYIYEHKENLSDLDKIAPYLFSSFRRFIIKRINRSNKYAVVRDIDHNIVDINFTPEEFITNQEATTFRNKNLANLINKLPKRQKEVIYLKFHCNLKPREIAETMNINYQSVVNTLHKAVKNLREEIAVSQLLNL</sequence>
<dbReference type="RefSeq" id="WP_348706680.1">
    <property type="nucleotide sequence ID" value="NZ_CAXIYA010000038.1"/>
</dbReference>
<dbReference type="PANTHER" id="PTHR43133">
    <property type="entry name" value="RNA POLYMERASE ECF-TYPE SIGMA FACTO"/>
    <property type="match status" value="1"/>
</dbReference>
<organism evidence="6 7">
    <name type="scientific">Tenacibaculum vairaonense</name>
    <dbReference type="NCBI Taxonomy" id="3137860"/>
    <lineage>
        <taxon>Bacteria</taxon>
        <taxon>Pseudomonadati</taxon>
        <taxon>Bacteroidota</taxon>
        <taxon>Flavobacteriia</taxon>
        <taxon>Flavobacteriales</taxon>
        <taxon>Flavobacteriaceae</taxon>
        <taxon>Tenacibaculum</taxon>
    </lineage>
</organism>
<dbReference type="SUPFAM" id="SSF88946">
    <property type="entry name" value="Sigma2 domain of RNA polymerase sigma factors"/>
    <property type="match status" value="1"/>
</dbReference>
<dbReference type="InterPro" id="IPR036388">
    <property type="entry name" value="WH-like_DNA-bd_sf"/>
</dbReference>
<evidence type="ECO:0000256" key="2">
    <source>
        <dbReference type="ARBA" id="ARBA00023015"/>
    </source>
</evidence>
<dbReference type="InterPro" id="IPR013324">
    <property type="entry name" value="RNA_pol_sigma_r3/r4-like"/>
</dbReference>
<dbReference type="CDD" id="cd06171">
    <property type="entry name" value="Sigma70_r4"/>
    <property type="match status" value="1"/>
</dbReference>
<dbReference type="InterPro" id="IPR013249">
    <property type="entry name" value="RNA_pol_sigma70_r4_t2"/>
</dbReference>
<keyword evidence="4" id="KW-0804">Transcription</keyword>
<keyword evidence="3" id="KW-0731">Sigma factor</keyword>
<evidence type="ECO:0000256" key="3">
    <source>
        <dbReference type="ARBA" id="ARBA00023082"/>
    </source>
</evidence>
<gene>
    <name evidence="6" type="ORF">T190115A13A_70133</name>
</gene>
<evidence type="ECO:0000259" key="5">
    <source>
        <dbReference type="Pfam" id="PF08281"/>
    </source>
</evidence>